<sequence length="262" mass="28764">MGSKPADDDIGSLATASFPLLVYDHGEQPDNSEIMFSVADGSSRTYQVPEMRNHNRCLETPRGWVLTVHTASLQCSLWNPQTGEKIALPAMDKALPEHCRCLLSDTVSSPDCLVLVYDMTEPNLLFCQVRAGVAWTSQSYDIGLYELPASHPDSHLPPRTKAAIGSMAGARGKFYFLDPTCTDVVGVLSFARDPEPHMELDTFDAPLPMFDSDASQVVTMSFLLESSRDLFLVNLFFLGCGFELVEEVGAYRWTSPSGNGAR</sequence>
<dbReference type="AlphaFoldDB" id="A0A5J9UD29"/>
<dbReference type="OrthoDB" id="1863935at2759"/>
<dbReference type="Proteomes" id="UP000324897">
    <property type="component" value="Unassembled WGS sequence"/>
</dbReference>
<dbReference type="EMBL" id="RWGY01000026">
    <property type="protein sequence ID" value="TVU21669.1"/>
    <property type="molecule type" value="Genomic_DNA"/>
</dbReference>
<dbReference type="PANTHER" id="PTHR33127:SF45">
    <property type="entry name" value="OS05G0143700 PROTEIN"/>
    <property type="match status" value="1"/>
</dbReference>
<accession>A0A5J9UD29</accession>
<organism evidence="2 3">
    <name type="scientific">Eragrostis curvula</name>
    <name type="common">weeping love grass</name>
    <dbReference type="NCBI Taxonomy" id="38414"/>
    <lineage>
        <taxon>Eukaryota</taxon>
        <taxon>Viridiplantae</taxon>
        <taxon>Streptophyta</taxon>
        <taxon>Embryophyta</taxon>
        <taxon>Tracheophyta</taxon>
        <taxon>Spermatophyta</taxon>
        <taxon>Magnoliopsida</taxon>
        <taxon>Liliopsida</taxon>
        <taxon>Poales</taxon>
        <taxon>Poaceae</taxon>
        <taxon>PACMAD clade</taxon>
        <taxon>Chloridoideae</taxon>
        <taxon>Eragrostideae</taxon>
        <taxon>Eragrostidinae</taxon>
        <taxon>Eragrostis</taxon>
    </lineage>
</organism>
<reference evidence="2 3" key="1">
    <citation type="journal article" date="2019" name="Sci. Rep.">
        <title>A high-quality genome of Eragrostis curvula grass provides insights into Poaceae evolution and supports new strategies to enhance forage quality.</title>
        <authorList>
            <person name="Carballo J."/>
            <person name="Santos B.A.C.M."/>
            <person name="Zappacosta D."/>
            <person name="Garbus I."/>
            <person name="Selva J.P."/>
            <person name="Gallo C.A."/>
            <person name="Diaz A."/>
            <person name="Albertini E."/>
            <person name="Caccamo M."/>
            <person name="Echenique V."/>
        </authorList>
    </citation>
    <scope>NUCLEOTIDE SEQUENCE [LARGE SCALE GENOMIC DNA]</scope>
    <source>
        <strain evidence="3">cv. Victoria</strain>
        <tissue evidence="2">Leaf</tissue>
    </source>
</reference>
<feature type="domain" description="KIB1-4 beta-propeller" evidence="1">
    <location>
        <begin position="35"/>
        <end position="234"/>
    </location>
</feature>
<gene>
    <name evidence="2" type="ORF">EJB05_31321</name>
</gene>
<feature type="non-terminal residue" evidence="2">
    <location>
        <position position="1"/>
    </location>
</feature>
<evidence type="ECO:0000259" key="1">
    <source>
        <dbReference type="Pfam" id="PF03478"/>
    </source>
</evidence>
<keyword evidence="3" id="KW-1185">Reference proteome</keyword>
<comment type="caution">
    <text evidence="2">The sequence shown here is derived from an EMBL/GenBank/DDBJ whole genome shotgun (WGS) entry which is preliminary data.</text>
</comment>
<evidence type="ECO:0000313" key="3">
    <source>
        <dbReference type="Proteomes" id="UP000324897"/>
    </source>
</evidence>
<proteinExistence type="predicted"/>
<dbReference type="Gramene" id="TVU21669">
    <property type="protein sequence ID" value="TVU21669"/>
    <property type="gene ID" value="EJB05_31321"/>
</dbReference>
<name>A0A5J9UD29_9POAL</name>
<dbReference type="Pfam" id="PF03478">
    <property type="entry name" value="Beta-prop_KIB1-4"/>
    <property type="match status" value="1"/>
</dbReference>
<evidence type="ECO:0000313" key="2">
    <source>
        <dbReference type="EMBL" id="TVU21669.1"/>
    </source>
</evidence>
<dbReference type="PANTHER" id="PTHR33127">
    <property type="entry name" value="TRANSMEMBRANE PROTEIN"/>
    <property type="match status" value="1"/>
</dbReference>
<dbReference type="InterPro" id="IPR005174">
    <property type="entry name" value="KIB1-4_b-propeller"/>
</dbReference>
<protein>
    <recommendedName>
        <fullName evidence="1">KIB1-4 beta-propeller domain-containing protein</fullName>
    </recommendedName>
</protein>